<feature type="compositionally biased region" description="Polar residues" evidence="1">
    <location>
        <begin position="209"/>
        <end position="220"/>
    </location>
</feature>
<dbReference type="AlphaFoldDB" id="A0A0H2RHV4"/>
<feature type="compositionally biased region" description="Basic and acidic residues" evidence="1">
    <location>
        <begin position="115"/>
        <end position="131"/>
    </location>
</feature>
<feature type="compositionally biased region" description="Acidic residues" evidence="1">
    <location>
        <begin position="269"/>
        <end position="287"/>
    </location>
</feature>
<dbReference type="EMBL" id="KQ086001">
    <property type="protein sequence ID" value="KLO11409.1"/>
    <property type="molecule type" value="Genomic_DNA"/>
</dbReference>
<evidence type="ECO:0000313" key="2">
    <source>
        <dbReference type="EMBL" id="KLO11409.1"/>
    </source>
</evidence>
<name>A0A0H2RHV4_9AGAM</name>
<dbReference type="OrthoDB" id="3268127at2759"/>
<keyword evidence="3" id="KW-1185">Reference proteome</keyword>
<dbReference type="InParanoid" id="A0A0H2RHV4"/>
<feature type="compositionally biased region" description="Polar residues" evidence="1">
    <location>
        <begin position="16"/>
        <end position="41"/>
    </location>
</feature>
<feature type="compositionally biased region" description="Low complexity" evidence="1">
    <location>
        <begin position="55"/>
        <end position="83"/>
    </location>
</feature>
<feature type="region of interest" description="Disordered" evidence="1">
    <location>
        <begin position="252"/>
        <end position="300"/>
    </location>
</feature>
<protein>
    <submittedName>
        <fullName evidence="2">Uncharacterized protein</fullName>
    </submittedName>
</protein>
<feature type="compositionally biased region" description="Polar residues" evidence="1">
    <location>
        <begin position="90"/>
        <end position="99"/>
    </location>
</feature>
<feature type="region of interest" description="Disordered" evidence="1">
    <location>
        <begin position="1"/>
        <end position="99"/>
    </location>
</feature>
<reference evidence="2 3" key="1">
    <citation type="submission" date="2015-04" db="EMBL/GenBank/DDBJ databases">
        <title>Complete genome sequence of Schizopora paradoxa KUC8140, a cosmopolitan wood degrader in East Asia.</title>
        <authorList>
            <consortium name="DOE Joint Genome Institute"/>
            <person name="Min B."/>
            <person name="Park H."/>
            <person name="Jang Y."/>
            <person name="Kim J.-J."/>
            <person name="Kim K.H."/>
            <person name="Pangilinan J."/>
            <person name="Lipzen A."/>
            <person name="Riley R."/>
            <person name="Grigoriev I.V."/>
            <person name="Spatafora J.W."/>
            <person name="Choi I.-G."/>
        </authorList>
    </citation>
    <scope>NUCLEOTIDE SEQUENCE [LARGE SCALE GENOMIC DNA]</scope>
    <source>
        <strain evidence="2 3">KUC8140</strain>
    </source>
</reference>
<dbReference type="Proteomes" id="UP000053477">
    <property type="component" value="Unassembled WGS sequence"/>
</dbReference>
<organism evidence="2 3">
    <name type="scientific">Schizopora paradoxa</name>
    <dbReference type="NCBI Taxonomy" id="27342"/>
    <lineage>
        <taxon>Eukaryota</taxon>
        <taxon>Fungi</taxon>
        <taxon>Dikarya</taxon>
        <taxon>Basidiomycota</taxon>
        <taxon>Agaricomycotina</taxon>
        <taxon>Agaricomycetes</taxon>
        <taxon>Hymenochaetales</taxon>
        <taxon>Schizoporaceae</taxon>
        <taxon>Schizopora</taxon>
    </lineage>
</organism>
<evidence type="ECO:0000313" key="3">
    <source>
        <dbReference type="Proteomes" id="UP000053477"/>
    </source>
</evidence>
<feature type="compositionally biased region" description="Acidic residues" evidence="1">
    <location>
        <begin position="223"/>
        <end position="234"/>
    </location>
</feature>
<feature type="region of interest" description="Disordered" evidence="1">
    <location>
        <begin position="115"/>
        <end position="159"/>
    </location>
</feature>
<feature type="region of interest" description="Disordered" evidence="1">
    <location>
        <begin position="207"/>
        <end position="234"/>
    </location>
</feature>
<gene>
    <name evidence="2" type="ORF">SCHPADRAFT_855468</name>
</gene>
<feature type="compositionally biased region" description="Basic and acidic residues" evidence="1">
    <location>
        <begin position="252"/>
        <end position="261"/>
    </location>
</feature>
<proteinExistence type="predicted"/>
<sequence>MSTASMAFPTTPPSKLRQNTTTFSFNRPSTSSPLAHQSSSPIAEVQARRRSQFKSQSPSCSRIASSSSEIPNSSNRRINSKSSGRYLTPAQLSGTTNETPQVAFLRQRFKNKCAENAKKARQRDRDMRRWASSDTSSDGFDVEMGLSDNENGGDDDDPDAVLNDEIFRRIIANERRKAEHAYRLSYELDVGSSIDPDMMDVAEWEAELQHSSNSNSNTNGLADVDDDECPPEDLLDAVDDDELVALYEEFEREQQQQEQRQHQQYQQQQEDDQQWEALLDDPLEFDDPAAPCSSADQMES</sequence>
<accession>A0A0H2RHV4</accession>
<evidence type="ECO:0000256" key="1">
    <source>
        <dbReference type="SAM" id="MobiDB-lite"/>
    </source>
</evidence>